<dbReference type="InterPro" id="IPR013708">
    <property type="entry name" value="Shikimate_DH-bd_N"/>
</dbReference>
<accession>A0A2P5DL02</accession>
<organism evidence="2 3">
    <name type="scientific">Parasponia andersonii</name>
    <name type="common">Sponia andersonii</name>
    <dbReference type="NCBI Taxonomy" id="3476"/>
    <lineage>
        <taxon>Eukaryota</taxon>
        <taxon>Viridiplantae</taxon>
        <taxon>Streptophyta</taxon>
        <taxon>Embryophyta</taxon>
        <taxon>Tracheophyta</taxon>
        <taxon>Spermatophyta</taxon>
        <taxon>Magnoliopsida</taxon>
        <taxon>eudicotyledons</taxon>
        <taxon>Gunneridae</taxon>
        <taxon>Pentapetalae</taxon>
        <taxon>rosids</taxon>
        <taxon>fabids</taxon>
        <taxon>Rosales</taxon>
        <taxon>Cannabaceae</taxon>
        <taxon>Parasponia</taxon>
    </lineage>
</organism>
<comment type="caution">
    <text evidence="2">The sequence shown here is derived from an EMBL/GenBank/DDBJ whole genome shotgun (WGS) entry which is preliminary data.</text>
</comment>
<dbReference type="Gene3D" id="3.20.20.70">
    <property type="entry name" value="Aldolase class I"/>
    <property type="match status" value="1"/>
</dbReference>
<protein>
    <submittedName>
        <fullName evidence="2">3-dehydroquinate dehydratase type I</fullName>
    </submittedName>
</protein>
<dbReference type="Pfam" id="PF08501">
    <property type="entry name" value="Shikimate_dh_N"/>
    <property type="match status" value="1"/>
</dbReference>
<dbReference type="Pfam" id="PF01487">
    <property type="entry name" value="DHquinase_I"/>
    <property type="match status" value="1"/>
</dbReference>
<evidence type="ECO:0000313" key="3">
    <source>
        <dbReference type="Proteomes" id="UP000237105"/>
    </source>
</evidence>
<sequence>MKEKGLISRILSAKFGGYLTFGSLEAGVVAAPGQPTVKDLLDLYSFRQIGPETKVHGMIGNPIGHRKNPHVYNAAFKSVGFNGIYLPLLVDSIKKFLDTYSSPDFVGYR</sequence>
<dbReference type="InterPro" id="IPR022893">
    <property type="entry name" value="Shikimate_DH_fam"/>
</dbReference>
<dbReference type="STRING" id="3476.A0A2P5DL02"/>
<dbReference type="SUPFAM" id="SSF51569">
    <property type="entry name" value="Aldolase"/>
    <property type="match status" value="1"/>
</dbReference>
<reference evidence="3" key="1">
    <citation type="submission" date="2016-06" db="EMBL/GenBank/DDBJ databases">
        <title>Parallel loss of symbiosis genes in relatives of nitrogen-fixing non-legume Parasponia.</title>
        <authorList>
            <person name="Van Velzen R."/>
            <person name="Holmer R."/>
            <person name="Bu F."/>
            <person name="Rutten L."/>
            <person name="Van Zeijl A."/>
            <person name="Liu W."/>
            <person name="Santuari L."/>
            <person name="Cao Q."/>
            <person name="Sharma T."/>
            <person name="Shen D."/>
            <person name="Roswanjaya Y."/>
            <person name="Wardhani T."/>
            <person name="Kalhor M.S."/>
            <person name="Jansen J."/>
            <person name="Van den Hoogen J."/>
            <person name="Gungor B."/>
            <person name="Hartog M."/>
            <person name="Hontelez J."/>
            <person name="Verver J."/>
            <person name="Yang W.-C."/>
            <person name="Schijlen E."/>
            <person name="Repin R."/>
            <person name="Schilthuizen M."/>
            <person name="Schranz E."/>
            <person name="Heidstra R."/>
            <person name="Miyata K."/>
            <person name="Fedorova E."/>
            <person name="Kohlen W."/>
            <person name="Bisseling T."/>
            <person name="Smit S."/>
            <person name="Geurts R."/>
        </authorList>
    </citation>
    <scope>NUCLEOTIDE SEQUENCE [LARGE SCALE GENOMIC DNA]</scope>
    <source>
        <strain evidence="3">cv. WU1-14</strain>
    </source>
</reference>
<dbReference type="AlphaFoldDB" id="A0A2P5DL02"/>
<dbReference type="InterPro" id="IPR013785">
    <property type="entry name" value="Aldolase_TIM"/>
</dbReference>
<dbReference type="EMBL" id="JXTB01000031">
    <property type="protein sequence ID" value="PON73981.1"/>
    <property type="molecule type" value="Genomic_DNA"/>
</dbReference>
<dbReference type="GO" id="GO:0019632">
    <property type="term" value="P:shikimate metabolic process"/>
    <property type="evidence" value="ECO:0007669"/>
    <property type="project" value="TreeGrafter"/>
</dbReference>
<dbReference type="GO" id="GO:0003855">
    <property type="term" value="F:3-dehydroquinate dehydratase activity"/>
    <property type="evidence" value="ECO:0007669"/>
    <property type="project" value="InterPro"/>
</dbReference>
<dbReference type="PANTHER" id="PTHR21089:SF12">
    <property type="entry name" value="BIFUNCTIONAL 3-DEHYDROQUINATE DEHYDRATASE_SHIKIMATE DEHYDROGENASE, CHLOROPLASTIC"/>
    <property type="match status" value="1"/>
</dbReference>
<evidence type="ECO:0000313" key="2">
    <source>
        <dbReference type="EMBL" id="PON73981.1"/>
    </source>
</evidence>
<dbReference type="GO" id="GO:0004764">
    <property type="term" value="F:shikimate 3-dehydrogenase (NADP+) activity"/>
    <property type="evidence" value="ECO:0007669"/>
    <property type="project" value="InterPro"/>
</dbReference>
<feature type="domain" description="Shikimate dehydrogenase substrate binding N-terminal" evidence="1">
    <location>
        <begin position="59"/>
        <end position="108"/>
    </location>
</feature>
<dbReference type="PANTHER" id="PTHR21089">
    <property type="entry name" value="SHIKIMATE DEHYDROGENASE"/>
    <property type="match status" value="1"/>
</dbReference>
<dbReference type="InterPro" id="IPR001381">
    <property type="entry name" value="DHquinase_I"/>
</dbReference>
<dbReference type="InterPro" id="IPR046346">
    <property type="entry name" value="Aminoacid_DH-like_N_sf"/>
</dbReference>
<gene>
    <name evidence="2" type="ORF">PanWU01x14_055310</name>
</gene>
<keyword evidence="3" id="KW-1185">Reference proteome</keyword>
<dbReference type="Proteomes" id="UP000237105">
    <property type="component" value="Unassembled WGS sequence"/>
</dbReference>
<dbReference type="Gene3D" id="3.40.50.10860">
    <property type="entry name" value="Leucine Dehydrogenase, chain A, domain 1"/>
    <property type="match status" value="1"/>
</dbReference>
<name>A0A2P5DL02_PARAD</name>
<dbReference type="GO" id="GO:0009423">
    <property type="term" value="P:chorismate biosynthetic process"/>
    <property type="evidence" value="ECO:0007669"/>
    <property type="project" value="TreeGrafter"/>
</dbReference>
<evidence type="ECO:0000259" key="1">
    <source>
        <dbReference type="Pfam" id="PF08501"/>
    </source>
</evidence>
<dbReference type="OrthoDB" id="204377at2759"/>
<proteinExistence type="predicted"/>
<dbReference type="SUPFAM" id="SSF53223">
    <property type="entry name" value="Aminoacid dehydrogenase-like, N-terminal domain"/>
    <property type="match status" value="1"/>
</dbReference>